<evidence type="ECO:0000313" key="2">
    <source>
        <dbReference type="EMBL" id="MQX52932.1"/>
    </source>
</evidence>
<keyword evidence="3" id="KW-1185">Reference proteome</keyword>
<keyword evidence="1" id="KW-0472">Membrane</keyword>
<dbReference type="Proteomes" id="UP000469421">
    <property type="component" value="Unassembled WGS sequence"/>
</dbReference>
<accession>A0A6N7LRW0</accession>
<organism evidence="2 3">
    <name type="scientific">Alcanivorax sediminis</name>
    <dbReference type="NCBI Taxonomy" id="2663008"/>
    <lineage>
        <taxon>Bacteria</taxon>
        <taxon>Pseudomonadati</taxon>
        <taxon>Pseudomonadota</taxon>
        <taxon>Gammaproteobacteria</taxon>
        <taxon>Oceanospirillales</taxon>
        <taxon>Alcanivoracaceae</taxon>
        <taxon>Alcanivorax</taxon>
    </lineage>
</organism>
<keyword evidence="1" id="KW-0812">Transmembrane</keyword>
<feature type="transmembrane region" description="Helical" evidence="1">
    <location>
        <begin position="67"/>
        <end position="87"/>
    </location>
</feature>
<gene>
    <name evidence="2" type="ORF">GFN93_06695</name>
</gene>
<evidence type="ECO:0000256" key="1">
    <source>
        <dbReference type="SAM" id="Phobius"/>
    </source>
</evidence>
<evidence type="ECO:0000313" key="3">
    <source>
        <dbReference type="Proteomes" id="UP000469421"/>
    </source>
</evidence>
<feature type="transmembrane region" description="Helical" evidence="1">
    <location>
        <begin position="99"/>
        <end position="120"/>
    </location>
</feature>
<reference evidence="2 3" key="1">
    <citation type="submission" date="2019-10" db="EMBL/GenBank/DDBJ databases">
        <title>Alcanivorax sp.PA15-N-34 draft genome sequence.</title>
        <authorList>
            <person name="Liao X."/>
            <person name="Shao Z."/>
        </authorList>
    </citation>
    <scope>NUCLEOTIDE SEQUENCE [LARGE SCALE GENOMIC DNA]</scope>
    <source>
        <strain evidence="2 3">PA15-N-34</strain>
    </source>
</reference>
<proteinExistence type="predicted"/>
<sequence>MEQQIHDDMMHAACTRVAQLLLAGKPDQQIVNDLLSRGIDNATAWALIARQKAVIQEHKAAKAKKNVSLGALWLVVGLVVVVATFLSSSAVGHYMATWMVVWGTILFGCIQMLSGLGQLLSAQRSVE</sequence>
<comment type="caution">
    <text evidence="2">The sequence shown here is derived from an EMBL/GenBank/DDBJ whole genome shotgun (WGS) entry which is preliminary data.</text>
</comment>
<dbReference type="EMBL" id="WIRE01000001">
    <property type="protein sequence ID" value="MQX52932.1"/>
    <property type="molecule type" value="Genomic_DNA"/>
</dbReference>
<dbReference type="RefSeq" id="WP_153499955.1">
    <property type="nucleotide sequence ID" value="NZ_WIRE01000001.1"/>
</dbReference>
<name>A0A6N7LRW0_9GAMM</name>
<dbReference type="AlphaFoldDB" id="A0A6N7LRW0"/>
<keyword evidence="1" id="KW-1133">Transmembrane helix</keyword>
<protein>
    <submittedName>
        <fullName evidence="2">Uncharacterized protein</fullName>
    </submittedName>
</protein>